<name>A0A8J5B9U8_ZINOF</name>
<dbReference type="PANTHER" id="PTHR12069">
    <property type="entry name" value="DNA-DIRECTED RNA POLYMERASES III 80 KDA POLYPEPTIDE RNA POLYMERASE III SUBUNIT 5"/>
    <property type="match status" value="1"/>
</dbReference>
<dbReference type="EMBL" id="JACMSC010000052">
    <property type="protein sequence ID" value="KAG6467409.1"/>
    <property type="molecule type" value="Genomic_DNA"/>
</dbReference>
<reference evidence="2 3" key="1">
    <citation type="submission" date="2020-08" db="EMBL/GenBank/DDBJ databases">
        <title>Plant Genome Project.</title>
        <authorList>
            <person name="Zhang R.-G."/>
        </authorList>
    </citation>
    <scope>NUCLEOTIDE SEQUENCE [LARGE SCALE GENOMIC DNA]</scope>
    <source>
        <tissue evidence="2">Rhizome</tissue>
    </source>
</reference>
<accession>A0A8J5B9U8</accession>
<dbReference type="PANTHER" id="PTHR12069:SF0">
    <property type="entry name" value="DNA-DIRECTED RNA POLYMERASE III SUBUNIT RPC5"/>
    <property type="match status" value="1"/>
</dbReference>
<dbReference type="InterPro" id="IPR006886">
    <property type="entry name" value="RNA_pol_III_Rpc5"/>
</dbReference>
<protein>
    <submittedName>
        <fullName evidence="2">Uncharacterized protein</fullName>
    </submittedName>
</protein>
<proteinExistence type="predicted"/>
<keyword evidence="3" id="KW-1185">Reference proteome</keyword>
<dbReference type="GO" id="GO:0005666">
    <property type="term" value="C:RNA polymerase III complex"/>
    <property type="evidence" value="ECO:0007669"/>
    <property type="project" value="TreeGrafter"/>
</dbReference>
<comment type="caution">
    <text evidence="2">The sequence shown here is derived from an EMBL/GenBank/DDBJ whole genome shotgun (WGS) entry which is preliminary data.</text>
</comment>
<evidence type="ECO:0000256" key="1">
    <source>
        <dbReference type="SAM" id="MobiDB-lite"/>
    </source>
</evidence>
<evidence type="ECO:0000313" key="2">
    <source>
        <dbReference type="EMBL" id="KAG6467409.1"/>
    </source>
</evidence>
<gene>
    <name evidence="2" type="ORF">ZIOFF_074767</name>
</gene>
<sequence length="298" mass="32862">MDGGGEDGIDPACGEAMDLDMALDLNFSHGAAKPAPRSRFQPKMKGKVKNEPPIRIKPDPDTKPSSHPASCPDPVKEEPGVDPSSSRPDAEDAESGAMDVDGGFEEEVEEDDTVVREIDVFCSPTPLDEDTYLYILQYVLRPSWRPYELNERCDKTLSSSKTPLVATYAVGMLNGNQLHLNPVHAVVQLRPSIAYLNPKMKQNVQSAESSAKSDINAVGLPIKQEKLGQAGSNDGGEIEEPWISLEYHPIDSHFTDRYHQKMIAEDHHQIPFMIKPSDYINSLYPGTSTGDKRTQAFL</sequence>
<dbReference type="GO" id="GO:0042797">
    <property type="term" value="P:tRNA transcription by RNA polymerase III"/>
    <property type="evidence" value="ECO:0007669"/>
    <property type="project" value="TreeGrafter"/>
</dbReference>
<evidence type="ECO:0000313" key="3">
    <source>
        <dbReference type="Proteomes" id="UP000734854"/>
    </source>
</evidence>
<dbReference type="Pfam" id="PF04801">
    <property type="entry name" value="RPC5"/>
    <property type="match status" value="2"/>
</dbReference>
<feature type="region of interest" description="Disordered" evidence="1">
    <location>
        <begin position="29"/>
        <end position="109"/>
    </location>
</feature>
<dbReference type="AlphaFoldDB" id="A0A8J5B9U8"/>
<dbReference type="Proteomes" id="UP000734854">
    <property type="component" value="Unassembled WGS sequence"/>
</dbReference>
<organism evidence="2 3">
    <name type="scientific">Zingiber officinale</name>
    <name type="common">Ginger</name>
    <name type="synonym">Amomum zingiber</name>
    <dbReference type="NCBI Taxonomy" id="94328"/>
    <lineage>
        <taxon>Eukaryota</taxon>
        <taxon>Viridiplantae</taxon>
        <taxon>Streptophyta</taxon>
        <taxon>Embryophyta</taxon>
        <taxon>Tracheophyta</taxon>
        <taxon>Spermatophyta</taxon>
        <taxon>Magnoliopsida</taxon>
        <taxon>Liliopsida</taxon>
        <taxon>Zingiberales</taxon>
        <taxon>Zingiberaceae</taxon>
        <taxon>Zingiber</taxon>
    </lineage>
</organism>
<feature type="compositionally biased region" description="Basic and acidic residues" evidence="1">
    <location>
        <begin position="48"/>
        <end position="64"/>
    </location>
</feature>